<dbReference type="Proteomes" id="UP001054945">
    <property type="component" value="Unassembled WGS sequence"/>
</dbReference>
<protein>
    <submittedName>
        <fullName evidence="1">Uncharacterized protein</fullName>
    </submittedName>
</protein>
<dbReference type="EMBL" id="BPLR01005213">
    <property type="protein sequence ID" value="GIY00668.1"/>
    <property type="molecule type" value="Genomic_DNA"/>
</dbReference>
<accession>A0AAV4PSW5</accession>
<dbReference type="AlphaFoldDB" id="A0AAV4PSW5"/>
<name>A0AAV4PSW5_CAEEX</name>
<proteinExistence type="predicted"/>
<sequence length="99" mass="11554">MILIQVELQNGCKVIIQDDLIVKKIFESPFLFLLLHFSHRNKRQPMKDEDARNVTMATQSNERYVGASRFISAASVKRSRSPVSAFVVKFRNRHFKLLF</sequence>
<evidence type="ECO:0000313" key="1">
    <source>
        <dbReference type="EMBL" id="GIY00668.1"/>
    </source>
</evidence>
<keyword evidence="2" id="KW-1185">Reference proteome</keyword>
<comment type="caution">
    <text evidence="1">The sequence shown here is derived from an EMBL/GenBank/DDBJ whole genome shotgun (WGS) entry which is preliminary data.</text>
</comment>
<reference evidence="1 2" key="1">
    <citation type="submission" date="2021-06" db="EMBL/GenBank/DDBJ databases">
        <title>Caerostris extrusa draft genome.</title>
        <authorList>
            <person name="Kono N."/>
            <person name="Arakawa K."/>
        </authorList>
    </citation>
    <scope>NUCLEOTIDE SEQUENCE [LARGE SCALE GENOMIC DNA]</scope>
</reference>
<evidence type="ECO:0000313" key="2">
    <source>
        <dbReference type="Proteomes" id="UP001054945"/>
    </source>
</evidence>
<organism evidence="1 2">
    <name type="scientific">Caerostris extrusa</name>
    <name type="common">Bark spider</name>
    <name type="synonym">Caerostris bankana</name>
    <dbReference type="NCBI Taxonomy" id="172846"/>
    <lineage>
        <taxon>Eukaryota</taxon>
        <taxon>Metazoa</taxon>
        <taxon>Ecdysozoa</taxon>
        <taxon>Arthropoda</taxon>
        <taxon>Chelicerata</taxon>
        <taxon>Arachnida</taxon>
        <taxon>Araneae</taxon>
        <taxon>Araneomorphae</taxon>
        <taxon>Entelegynae</taxon>
        <taxon>Araneoidea</taxon>
        <taxon>Araneidae</taxon>
        <taxon>Caerostris</taxon>
    </lineage>
</organism>
<gene>
    <name evidence="1" type="ORF">CEXT_664651</name>
</gene>